<keyword evidence="2" id="KW-1185">Reference proteome</keyword>
<accession>A0A3R9MLP8</accession>
<protein>
    <submittedName>
        <fullName evidence="1">Uncharacterized protein</fullName>
    </submittedName>
</protein>
<sequence>MQEAMANECGGKYGTIRIDPTGHWRFKRAVRDKFSTGKLMLLQKKQGMGNSLI</sequence>
<name>A0A3R9MLP8_9BACT</name>
<gene>
    <name evidence="1" type="ORF">EI291_18865</name>
</gene>
<dbReference type="Proteomes" id="UP000273500">
    <property type="component" value="Unassembled WGS sequence"/>
</dbReference>
<comment type="caution">
    <text evidence="1">The sequence shown here is derived from an EMBL/GenBank/DDBJ whole genome shotgun (WGS) entry which is preliminary data.</text>
</comment>
<organism evidence="1 2">
    <name type="scientific">Hymenobacter rigui</name>
    <dbReference type="NCBI Taxonomy" id="334424"/>
    <lineage>
        <taxon>Bacteria</taxon>
        <taxon>Pseudomonadati</taxon>
        <taxon>Bacteroidota</taxon>
        <taxon>Cytophagia</taxon>
        <taxon>Cytophagales</taxon>
        <taxon>Hymenobacteraceae</taxon>
        <taxon>Hymenobacter</taxon>
    </lineage>
</organism>
<dbReference type="AlphaFoldDB" id="A0A3R9MLP8"/>
<proteinExistence type="predicted"/>
<evidence type="ECO:0000313" key="1">
    <source>
        <dbReference type="EMBL" id="RSK45174.1"/>
    </source>
</evidence>
<dbReference type="EMBL" id="RWIT01000015">
    <property type="protein sequence ID" value="RSK45174.1"/>
    <property type="molecule type" value="Genomic_DNA"/>
</dbReference>
<dbReference type="NCBIfam" id="TIGR01965">
    <property type="entry name" value="VCBS_repeat"/>
    <property type="match status" value="1"/>
</dbReference>
<evidence type="ECO:0000313" key="2">
    <source>
        <dbReference type="Proteomes" id="UP000273500"/>
    </source>
</evidence>
<reference evidence="1 2" key="1">
    <citation type="submission" date="2018-12" db="EMBL/GenBank/DDBJ databases">
        <authorList>
            <person name="Feng G."/>
            <person name="Zhu H."/>
        </authorList>
    </citation>
    <scope>NUCLEOTIDE SEQUENCE [LARGE SCALE GENOMIC DNA]</scope>
    <source>
        <strain evidence="1 2">KCTC 12533</strain>
    </source>
</reference>
<dbReference type="InterPro" id="IPR010221">
    <property type="entry name" value="VCBS_dom"/>
</dbReference>